<dbReference type="GO" id="GO:0016810">
    <property type="term" value="F:hydrolase activity, acting on carbon-nitrogen (but not peptide) bonds"/>
    <property type="evidence" value="ECO:0007669"/>
    <property type="project" value="InterPro"/>
</dbReference>
<sequence>MASALKSLILDRPAIRGAVLRAVSLVRSLDRAGPGLYTLLYHRIPAARQDRFDAQLAFFRRFGRFVAADEAADAVRSGWTGRDRAFLVSFDDGYADSVDVALPVLRAHGIPAIQFLVSDWLDAPPASADRRDGYMTPRDVGIWAAAGMDVGSHSASHPRFSRLSEAEARSEFERSRDALGRLTGGPVRHFACPWGVAAADFSPDRDPGLARACGYETFYTTRRGRAVGPSDLFGMPRHVVEPDWALHEVHARVGGWRRD</sequence>
<feature type="domain" description="NodB homology" evidence="7">
    <location>
        <begin position="84"/>
        <end position="259"/>
    </location>
</feature>
<dbReference type="CDD" id="cd10918">
    <property type="entry name" value="CE4_NodB_like_5s_6s"/>
    <property type="match status" value="1"/>
</dbReference>
<dbReference type="PANTHER" id="PTHR34216">
    <property type="match status" value="1"/>
</dbReference>
<evidence type="ECO:0000256" key="4">
    <source>
        <dbReference type="ARBA" id="ARBA00020071"/>
    </source>
</evidence>
<dbReference type="GO" id="GO:0005576">
    <property type="term" value="C:extracellular region"/>
    <property type="evidence" value="ECO:0007669"/>
    <property type="project" value="UniProtKB-SubCell"/>
</dbReference>
<proteinExistence type="inferred from homology"/>
<evidence type="ECO:0000256" key="3">
    <source>
        <dbReference type="ARBA" id="ARBA00010973"/>
    </source>
</evidence>
<dbReference type="Gene3D" id="3.20.20.370">
    <property type="entry name" value="Glycoside hydrolase/deacetylase"/>
    <property type="match status" value="1"/>
</dbReference>
<comment type="subcellular location">
    <subcellularLocation>
        <location evidence="2">Secreted</location>
    </subcellularLocation>
</comment>
<keyword evidence="5" id="KW-0732">Signal</keyword>
<evidence type="ECO:0000256" key="5">
    <source>
        <dbReference type="ARBA" id="ARBA00022729"/>
    </source>
</evidence>
<evidence type="ECO:0000259" key="7">
    <source>
        <dbReference type="PROSITE" id="PS51677"/>
    </source>
</evidence>
<dbReference type="AlphaFoldDB" id="A0A4Q2UE66"/>
<name>A0A4Q2UE66_9HYPH</name>
<comment type="caution">
    <text evidence="8">The sequence shown here is derived from an EMBL/GenBank/DDBJ whole genome shotgun (WGS) entry which is preliminary data.</text>
</comment>
<dbReference type="Proteomes" id="UP000290759">
    <property type="component" value="Unassembled WGS sequence"/>
</dbReference>
<comment type="similarity">
    <text evidence="3">Belongs to the polysaccharide deacetylase family.</text>
</comment>
<protein>
    <recommendedName>
        <fullName evidence="4">Chitooligosaccharide deacetylase</fullName>
    </recommendedName>
    <alternativeName>
        <fullName evidence="6">Nodulation protein B</fullName>
    </alternativeName>
</protein>
<dbReference type="PANTHER" id="PTHR34216:SF3">
    <property type="entry name" value="POLY-BETA-1,6-N-ACETYL-D-GLUCOSAMINE N-DEACETYLASE"/>
    <property type="match status" value="1"/>
</dbReference>
<evidence type="ECO:0000256" key="6">
    <source>
        <dbReference type="ARBA" id="ARBA00032976"/>
    </source>
</evidence>
<dbReference type="SUPFAM" id="SSF88713">
    <property type="entry name" value="Glycoside hydrolase/deacetylase"/>
    <property type="match status" value="1"/>
</dbReference>
<reference evidence="8 9" key="2">
    <citation type="submission" date="2019-02" db="EMBL/GenBank/DDBJ databases">
        <title>'Lichenibacterium ramalinii' gen. nov. sp. nov., 'Lichenibacterium minor' gen. nov. sp. nov.</title>
        <authorList>
            <person name="Pankratov T."/>
        </authorList>
    </citation>
    <scope>NUCLEOTIDE SEQUENCE [LARGE SCALE GENOMIC DNA]</scope>
    <source>
        <strain evidence="8 9">RmlP026</strain>
    </source>
</reference>
<dbReference type="PROSITE" id="PS51677">
    <property type="entry name" value="NODB"/>
    <property type="match status" value="1"/>
</dbReference>
<dbReference type="GO" id="GO:0005975">
    <property type="term" value="P:carbohydrate metabolic process"/>
    <property type="evidence" value="ECO:0007669"/>
    <property type="project" value="InterPro"/>
</dbReference>
<dbReference type="RefSeq" id="WP_129223663.1">
    <property type="nucleotide sequence ID" value="NZ_QYBB01000002.1"/>
</dbReference>
<dbReference type="OrthoDB" id="9814639at2"/>
<dbReference type="EMBL" id="QYBB01000002">
    <property type="protein sequence ID" value="RYC33611.1"/>
    <property type="molecule type" value="Genomic_DNA"/>
</dbReference>
<evidence type="ECO:0000256" key="1">
    <source>
        <dbReference type="ARBA" id="ARBA00003236"/>
    </source>
</evidence>
<organism evidence="8 9">
    <name type="scientific">Lichenibacterium minor</name>
    <dbReference type="NCBI Taxonomy" id="2316528"/>
    <lineage>
        <taxon>Bacteria</taxon>
        <taxon>Pseudomonadati</taxon>
        <taxon>Pseudomonadota</taxon>
        <taxon>Alphaproteobacteria</taxon>
        <taxon>Hyphomicrobiales</taxon>
        <taxon>Lichenihabitantaceae</taxon>
        <taxon>Lichenibacterium</taxon>
    </lineage>
</organism>
<dbReference type="InterPro" id="IPR011330">
    <property type="entry name" value="Glyco_hydro/deAcase_b/a-brl"/>
</dbReference>
<evidence type="ECO:0000313" key="8">
    <source>
        <dbReference type="EMBL" id="RYC33611.1"/>
    </source>
</evidence>
<accession>A0A4Q2UE66</accession>
<dbReference type="InterPro" id="IPR002509">
    <property type="entry name" value="NODB_dom"/>
</dbReference>
<reference evidence="8 9" key="1">
    <citation type="submission" date="2018-12" db="EMBL/GenBank/DDBJ databases">
        <authorList>
            <person name="Grouzdev D.S."/>
            <person name="Krutkina M.S."/>
        </authorList>
    </citation>
    <scope>NUCLEOTIDE SEQUENCE [LARGE SCALE GENOMIC DNA]</scope>
    <source>
        <strain evidence="8 9">RmlP026</strain>
    </source>
</reference>
<dbReference type="InterPro" id="IPR051398">
    <property type="entry name" value="Polysacch_Deacetylase"/>
</dbReference>
<evidence type="ECO:0000313" key="9">
    <source>
        <dbReference type="Proteomes" id="UP000290759"/>
    </source>
</evidence>
<dbReference type="Pfam" id="PF01522">
    <property type="entry name" value="Polysacc_deac_1"/>
    <property type="match status" value="1"/>
</dbReference>
<keyword evidence="9" id="KW-1185">Reference proteome</keyword>
<comment type="function">
    <text evidence="1">Is involved in generating a small heat-stable compound (Nod), an acylated oligomer of N-acetylglucosamine, that stimulates mitosis in various plant protoplasts.</text>
</comment>
<gene>
    <name evidence="8" type="ORF">D3273_03880</name>
</gene>
<evidence type="ECO:0000256" key="2">
    <source>
        <dbReference type="ARBA" id="ARBA00004613"/>
    </source>
</evidence>